<comment type="caution">
    <text evidence="2">The sequence shown here is derived from an EMBL/GenBank/DDBJ whole genome shotgun (WGS) entry which is preliminary data.</text>
</comment>
<evidence type="ECO:0008006" key="4">
    <source>
        <dbReference type="Google" id="ProtNLM"/>
    </source>
</evidence>
<dbReference type="Proteomes" id="UP000824264">
    <property type="component" value="Unassembled WGS sequence"/>
</dbReference>
<accession>A0A9D1R126</accession>
<organism evidence="2 3">
    <name type="scientific">Candidatus Bilophila faecipullorum</name>
    <dbReference type="NCBI Taxonomy" id="2838482"/>
    <lineage>
        <taxon>Bacteria</taxon>
        <taxon>Pseudomonadati</taxon>
        <taxon>Thermodesulfobacteriota</taxon>
        <taxon>Desulfovibrionia</taxon>
        <taxon>Desulfovibrionales</taxon>
        <taxon>Desulfovibrionaceae</taxon>
        <taxon>Bilophila</taxon>
    </lineage>
</organism>
<sequence>MTNREKAEAAWGVPLPDWIEKLATACDGKGLRKTAADLSVSPAIVSLAIRRNRAKLDFIERRVKDILGLSIIPCPVLGLISRKDCRDNQQKPFSSINPIEVQLFRSCRGTCLYSEIAKEERHDLPKSRKMSRRARQAHEARQ</sequence>
<name>A0A9D1R126_9BACT</name>
<protein>
    <recommendedName>
        <fullName evidence="4">Transcriptional regulator</fullName>
    </recommendedName>
</protein>
<evidence type="ECO:0000313" key="2">
    <source>
        <dbReference type="EMBL" id="HIW79309.1"/>
    </source>
</evidence>
<dbReference type="AlphaFoldDB" id="A0A9D1R126"/>
<dbReference type="EMBL" id="DXGI01000349">
    <property type="protein sequence ID" value="HIW79309.1"/>
    <property type="molecule type" value="Genomic_DNA"/>
</dbReference>
<evidence type="ECO:0000256" key="1">
    <source>
        <dbReference type="SAM" id="MobiDB-lite"/>
    </source>
</evidence>
<reference evidence="2" key="2">
    <citation type="submission" date="2021-04" db="EMBL/GenBank/DDBJ databases">
        <authorList>
            <person name="Gilroy R."/>
        </authorList>
    </citation>
    <scope>NUCLEOTIDE SEQUENCE</scope>
    <source>
        <strain evidence="2">ChiSxjej5B17-1746</strain>
    </source>
</reference>
<reference evidence="2" key="1">
    <citation type="journal article" date="2021" name="PeerJ">
        <title>Extensive microbial diversity within the chicken gut microbiome revealed by metagenomics and culture.</title>
        <authorList>
            <person name="Gilroy R."/>
            <person name="Ravi A."/>
            <person name="Getino M."/>
            <person name="Pursley I."/>
            <person name="Horton D.L."/>
            <person name="Alikhan N.F."/>
            <person name="Baker D."/>
            <person name="Gharbi K."/>
            <person name="Hall N."/>
            <person name="Watson M."/>
            <person name="Adriaenssens E.M."/>
            <person name="Foster-Nyarko E."/>
            <person name="Jarju S."/>
            <person name="Secka A."/>
            <person name="Antonio M."/>
            <person name="Oren A."/>
            <person name="Chaudhuri R.R."/>
            <person name="La Ragione R."/>
            <person name="Hildebrand F."/>
            <person name="Pallen M.J."/>
        </authorList>
    </citation>
    <scope>NUCLEOTIDE SEQUENCE</scope>
    <source>
        <strain evidence="2">ChiSxjej5B17-1746</strain>
    </source>
</reference>
<proteinExistence type="predicted"/>
<evidence type="ECO:0000313" key="3">
    <source>
        <dbReference type="Proteomes" id="UP000824264"/>
    </source>
</evidence>
<gene>
    <name evidence="2" type="ORF">H9874_09225</name>
</gene>
<feature type="region of interest" description="Disordered" evidence="1">
    <location>
        <begin position="121"/>
        <end position="142"/>
    </location>
</feature>